<dbReference type="InterPro" id="IPR023883">
    <property type="entry name" value="CHP03980_redox-disulphide"/>
</dbReference>
<dbReference type="EMBL" id="PVXM01000057">
    <property type="protein sequence ID" value="PRR69180.1"/>
    <property type="molecule type" value="Genomic_DNA"/>
</dbReference>
<evidence type="ECO:0000313" key="2">
    <source>
        <dbReference type="EMBL" id="PRR69180.1"/>
    </source>
</evidence>
<name>A0A2T0AKR7_9FIRM</name>
<keyword evidence="3" id="KW-1185">Reference proteome</keyword>
<dbReference type="Pfam" id="PF08984">
    <property type="entry name" value="DUF1858"/>
    <property type="match status" value="1"/>
</dbReference>
<protein>
    <recommendedName>
        <fullName evidence="1">DUF1858 domain-containing protein</fullName>
    </recommendedName>
</protein>
<dbReference type="InterPro" id="IPR015077">
    <property type="entry name" value="DUF1858"/>
</dbReference>
<sequence length="78" mass="8713">MNGEKKARVVHLQITPELAVLEVLQAYPEVRQVFSRYGMGCLECMGAVNETIADCARSHGVNLEELLQDLNRAIGTRR</sequence>
<dbReference type="RefSeq" id="WP_106006396.1">
    <property type="nucleotide sequence ID" value="NZ_CP136418.1"/>
</dbReference>
<gene>
    <name evidence="2" type="ORF">MOHU_24830</name>
</gene>
<dbReference type="OrthoDB" id="15017at2"/>
<dbReference type="Proteomes" id="UP000238415">
    <property type="component" value="Unassembled WGS sequence"/>
</dbReference>
<reference evidence="2 3" key="1">
    <citation type="submission" date="2018-03" db="EMBL/GenBank/DDBJ databases">
        <title>Genome sequence of Moorella humiferrea DSM 23265.</title>
        <authorList>
            <person name="Poehlein A."/>
            <person name="Daniel R."/>
        </authorList>
    </citation>
    <scope>NUCLEOTIDE SEQUENCE [LARGE SCALE GENOMIC DNA]</scope>
    <source>
        <strain evidence="2 3">DSM 23265</strain>
    </source>
</reference>
<dbReference type="PANTHER" id="PTHR39341">
    <property type="entry name" value="BSL7085 PROTEIN"/>
    <property type="match status" value="1"/>
</dbReference>
<dbReference type="NCBIfam" id="TIGR03980">
    <property type="entry name" value="prismane_assoc"/>
    <property type="match status" value="1"/>
</dbReference>
<organism evidence="2 3">
    <name type="scientific">Neomoorella humiferrea</name>
    <dbReference type="NCBI Taxonomy" id="676965"/>
    <lineage>
        <taxon>Bacteria</taxon>
        <taxon>Bacillati</taxon>
        <taxon>Bacillota</taxon>
        <taxon>Clostridia</taxon>
        <taxon>Neomoorellales</taxon>
        <taxon>Neomoorellaceae</taxon>
        <taxon>Neomoorella</taxon>
    </lineage>
</organism>
<dbReference type="PANTHER" id="PTHR39341:SF1">
    <property type="entry name" value="DUF1858 DOMAIN-CONTAINING PROTEIN"/>
    <property type="match status" value="1"/>
</dbReference>
<dbReference type="SUPFAM" id="SSF140683">
    <property type="entry name" value="SP0561-like"/>
    <property type="match status" value="1"/>
</dbReference>
<accession>A0A2T0AKR7</accession>
<dbReference type="AlphaFoldDB" id="A0A2T0AKR7"/>
<evidence type="ECO:0000259" key="1">
    <source>
        <dbReference type="Pfam" id="PF08984"/>
    </source>
</evidence>
<evidence type="ECO:0000313" key="3">
    <source>
        <dbReference type="Proteomes" id="UP000238415"/>
    </source>
</evidence>
<feature type="domain" description="DUF1858" evidence="1">
    <location>
        <begin position="14"/>
        <end position="67"/>
    </location>
</feature>
<proteinExistence type="predicted"/>
<dbReference type="Gene3D" id="1.10.3910.10">
    <property type="entry name" value="SP0561-like"/>
    <property type="match status" value="1"/>
</dbReference>
<dbReference type="InterPro" id="IPR038062">
    <property type="entry name" value="ScdA-like_N_sf"/>
</dbReference>
<comment type="caution">
    <text evidence="2">The sequence shown here is derived from an EMBL/GenBank/DDBJ whole genome shotgun (WGS) entry which is preliminary data.</text>
</comment>